<dbReference type="InterPro" id="IPR008250">
    <property type="entry name" value="ATPase_P-typ_transduc_dom_A_sf"/>
</dbReference>
<evidence type="ECO:0000256" key="9">
    <source>
        <dbReference type="ARBA" id="ARBA00022989"/>
    </source>
</evidence>
<dbReference type="GO" id="GO:0005524">
    <property type="term" value="F:ATP binding"/>
    <property type="evidence" value="ECO:0007669"/>
    <property type="project" value="UniProtKB-KW"/>
</dbReference>
<protein>
    <submittedName>
        <fullName evidence="14">Copper-translocating P-type ATPase</fullName>
    </submittedName>
</protein>
<gene>
    <name evidence="14" type="ORF">B1B_12991</name>
</gene>
<dbReference type="PANTHER" id="PTHR43520">
    <property type="entry name" value="ATP7, ISOFORM B"/>
    <property type="match status" value="1"/>
</dbReference>
<evidence type="ECO:0000256" key="3">
    <source>
        <dbReference type="ARBA" id="ARBA00022475"/>
    </source>
</evidence>
<evidence type="ECO:0000313" key="14">
    <source>
        <dbReference type="EMBL" id="EQD45615.1"/>
    </source>
</evidence>
<dbReference type="Gene3D" id="2.70.150.10">
    <property type="entry name" value="Calcium-transporting ATPase, cytoplasmic transduction domain A"/>
    <property type="match status" value="1"/>
</dbReference>
<comment type="subcellular location">
    <subcellularLocation>
        <location evidence="1">Cell membrane</location>
        <topology evidence="1">Multi-pass membrane protein</topology>
    </subcellularLocation>
</comment>
<accession>T1AUC6</accession>
<keyword evidence="3" id="KW-1003">Cell membrane</keyword>
<evidence type="ECO:0000259" key="13">
    <source>
        <dbReference type="Pfam" id="PF00122"/>
    </source>
</evidence>
<dbReference type="GO" id="GO:0005507">
    <property type="term" value="F:copper ion binding"/>
    <property type="evidence" value="ECO:0007669"/>
    <property type="project" value="TreeGrafter"/>
</dbReference>
<evidence type="ECO:0000256" key="5">
    <source>
        <dbReference type="ARBA" id="ARBA00022723"/>
    </source>
</evidence>
<keyword evidence="5" id="KW-0479">Metal-binding</keyword>
<keyword evidence="4 12" id="KW-0812">Transmembrane</keyword>
<evidence type="ECO:0000256" key="10">
    <source>
        <dbReference type="ARBA" id="ARBA00023136"/>
    </source>
</evidence>
<evidence type="ECO:0000256" key="11">
    <source>
        <dbReference type="SAM" id="MobiDB-lite"/>
    </source>
</evidence>
<evidence type="ECO:0000256" key="8">
    <source>
        <dbReference type="ARBA" id="ARBA00022967"/>
    </source>
</evidence>
<reference evidence="14" key="1">
    <citation type="submission" date="2013-08" db="EMBL/GenBank/DDBJ databases">
        <authorList>
            <person name="Mendez C."/>
            <person name="Richter M."/>
            <person name="Ferrer M."/>
            <person name="Sanchez J."/>
        </authorList>
    </citation>
    <scope>NUCLEOTIDE SEQUENCE</scope>
</reference>
<dbReference type="SUPFAM" id="SSF81653">
    <property type="entry name" value="Calcium ATPase, transduction domain A"/>
    <property type="match status" value="1"/>
</dbReference>
<keyword evidence="7" id="KW-0067">ATP-binding</keyword>
<feature type="domain" description="P-type ATPase A" evidence="13">
    <location>
        <begin position="54"/>
        <end position="154"/>
    </location>
</feature>
<name>T1AUC6_9ZZZZ</name>
<comment type="similarity">
    <text evidence="2">Belongs to the cation transport ATPase (P-type) (TC 3.A.3) family. Type IB subfamily.</text>
</comment>
<dbReference type="GO" id="GO:0055070">
    <property type="term" value="P:copper ion homeostasis"/>
    <property type="evidence" value="ECO:0007669"/>
    <property type="project" value="TreeGrafter"/>
</dbReference>
<dbReference type="InterPro" id="IPR059000">
    <property type="entry name" value="ATPase_P-type_domA"/>
</dbReference>
<comment type="caution">
    <text evidence="14">The sequence shown here is derived from an EMBL/GenBank/DDBJ whole genome shotgun (WGS) entry which is preliminary data.</text>
</comment>
<keyword evidence="8" id="KW-1278">Translocase</keyword>
<keyword evidence="9 12" id="KW-1133">Transmembrane helix</keyword>
<feature type="non-terminal residue" evidence="14">
    <location>
        <position position="1"/>
    </location>
</feature>
<keyword evidence="6" id="KW-0547">Nucleotide-binding</keyword>
<evidence type="ECO:0000256" key="4">
    <source>
        <dbReference type="ARBA" id="ARBA00022692"/>
    </source>
</evidence>
<evidence type="ECO:0000256" key="1">
    <source>
        <dbReference type="ARBA" id="ARBA00004651"/>
    </source>
</evidence>
<dbReference type="EMBL" id="AUZY01008543">
    <property type="protein sequence ID" value="EQD45615.1"/>
    <property type="molecule type" value="Genomic_DNA"/>
</dbReference>
<reference evidence="14" key="2">
    <citation type="journal article" date="2014" name="ISME J.">
        <title>Microbial stratification in low pH oxic and suboxic macroscopic growths along an acid mine drainage.</title>
        <authorList>
            <person name="Mendez-Garcia C."/>
            <person name="Mesa V."/>
            <person name="Sprenger R.R."/>
            <person name="Richter M."/>
            <person name="Diez M.S."/>
            <person name="Solano J."/>
            <person name="Bargiela R."/>
            <person name="Golyshina O.V."/>
            <person name="Manteca A."/>
            <person name="Ramos J.L."/>
            <person name="Gallego J.R."/>
            <person name="Llorente I."/>
            <person name="Martins Dos Santos V.A."/>
            <person name="Jensen O.N."/>
            <person name="Pelaez A.I."/>
            <person name="Sanchez J."/>
            <person name="Ferrer M."/>
        </authorList>
    </citation>
    <scope>NUCLEOTIDE SEQUENCE</scope>
</reference>
<proteinExistence type="inferred from homology"/>
<evidence type="ECO:0000256" key="2">
    <source>
        <dbReference type="ARBA" id="ARBA00006024"/>
    </source>
</evidence>
<evidence type="ECO:0000256" key="12">
    <source>
        <dbReference type="SAM" id="Phobius"/>
    </source>
</evidence>
<organism evidence="14">
    <name type="scientific">mine drainage metagenome</name>
    <dbReference type="NCBI Taxonomy" id="410659"/>
    <lineage>
        <taxon>unclassified sequences</taxon>
        <taxon>metagenomes</taxon>
        <taxon>ecological metagenomes</taxon>
    </lineage>
</organism>
<dbReference type="GO" id="GO:0005886">
    <property type="term" value="C:plasma membrane"/>
    <property type="evidence" value="ECO:0007669"/>
    <property type="project" value="UniProtKB-SubCell"/>
</dbReference>
<keyword evidence="10 12" id="KW-0472">Membrane</keyword>
<sequence>AGGAIGLALRLPGYPTGAFFAVTVMVLSYHIFSEWLSLIVKTRSSQAVKKLLDLEPDVAYLVKDGREQEVPLEQVRVGDLVRIRPGGRVPVDGQAESGESDVDESLVTGEPLPVEKRAGDRVVSGALNGHGTLLVRVSAVGEESFLRQVIRSVEDARALKPGLLHLVDRVLRVYTPLVLFTAAAAALFWLIVPLVVGASPDLQRAVVCRPERAGHGVSVRDRHLRPAFDRPRGRRSGRTRRADAHR</sequence>
<feature type="transmembrane region" description="Helical" evidence="12">
    <location>
        <begin position="173"/>
        <end position="192"/>
    </location>
</feature>
<evidence type="ECO:0000256" key="6">
    <source>
        <dbReference type="ARBA" id="ARBA00022741"/>
    </source>
</evidence>
<dbReference type="PANTHER" id="PTHR43520:SF8">
    <property type="entry name" value="P-TYPE CU(+) TRANSPORTER"/>
    <property type="match status" value="1"/>
</dbReference>
<feature type="region of interest" description="Disordered" evidence="11">
    <location>
        <begin position="224"/>
        <end position="246"/>
    </location>
</feature>
<feature type="transmembrane region" description="Helical" evidence="12">
    <location>
        <begin position="18"/>
        <end position="40"/>
    </location>
</feature>
<dbReference type="Pfam" id="PF00122">
    <property type="entry name" value="E1-E2_ATPase"/>
    <property type="match status" value="1"/>
</dbReference>
<dbReference type="GO" id="GO:0043682">
    <property type="term" value="F:P-type divalent copper transporter activity"/>
    <property type="evidence" value="ECO:0007669"/>
    <property type="project" value="TreeGrafter"/>
</dbReference>
<dbReference type="AlphaFoldDB" id="T1AUC6"/>
<dbReference type="FunFam" id="2.70.150.10:FF:000020">
    <property type="entry name" value="Copper-exporting P-type ATPase A"/>
    <property type="match status" value="1"/>
</dbReference>
<evidence type="ECO:0000256" key="7">
    <source>
        <dbReference type="ARBA" id="ARBA00022840"/>
    </source>
</evidence>